<evidence type="ECO:0000313" key="1">
    <source>
        <dbReference type="EMBL" id="WNQ13718.1"/>
    </source>
</evidence>
<reference evidence="1 2" key="1">
    <citation type="submission" date="2022-02" db="EMBL/GenBank/DDBJ databases">
        <title>Paenibacillus sp. MBLB1776 Whole Genome Shotgun Sequencing.</title>
        <authorList>
            <person name="Hwang C.Y."/>
            <person name="Cho E.-S."/>
            <person name="Seo M.-J."/>
        </authorList>
    </citation>
    <scope>NUCLEOTIDE SEQUENCE [LARGE SCALE GENOMIC DNA]</scope>
    <source>
        <strain evidence="1 2">MBLB1776</strain>
    </source>
</reference>
<organism evidence="1 2">
    <name type="scientific">Paenibacillus aurantius</name>
    <dbReference type="NCBI Taxonomy" id="2918900"/>
    <lineage>
        <taxon>Bacteria</taxon>
        <taxon>Bacillati</taxon>
        <taxon>Bacillota</taxon>
        <taxon>Bacilli</taxon>
        <taxon>Bacillales</taxon>
        <taxon>Paenibacillaceae</taxon>
        <taxon>Paenibacillus</taxon>
    </lineage>
</organism>
<dbReference type="KEGG" id="paun:MJA45_12080"/>
<protein>
    <recommendedName>
        <fullName evidence="3">DNA alkylation repair protein</fullName>
    </recommendedName>
</protein>
<proteinExistence type="predicted"/>
<evidence type="ECO:0008006" key="3">
    <source>
        <dbReference type="Google" id="ProtNLM"/>
    </source>
</evidence>
<dbReference type="EMBL" id="CP130318">
    <property type="protein sequence ID" value="WNQ13718.1"/>
    <property type="molecule type" value="Genomic_DNA"/>
</dbReference>
<dbReference type="Proteomes" id="UP001305702">
    <property type="component" value="Chromosome"/>
</dbReference>
<dbReference type="AlphaFoldDB" id="A0AA96LI26"/>
<keyword evidence="2" id="KW-1185">Reference proteome</keyword>
<evidence type="ECO:0000313" key="2">
    <source>
        <dbReference type="Proteomes" id="UP001305702"/>
    </source>
</evidence>
<gene>
    <name evidence="1" type="ORF">MJA45_12080</name>
</gene>
<name>A0AA96LI26_9BACL</name>
<dbReference type="RefSeq" id="WP_315607500.1">
    <property type="nucleotide sequence ID" value="NZ_CP130318.1"/>
</dbReference>
<accession>A0AA96LI26</accession>
<sequence>MNNQPYYCPSCRSNRYKFKQVITYTQPFYKDAVTGEVVERMEPELVHEPEAVIQCQVCGFEGNELRFIKQAEREPRR</sequence>